<evidence type="ECO:0000256" key="1">
    <source>
        <dbReference type="ARBA" id="ARBA00004651"/>
    </source>
</evidence>
<dbReference type="Pfam" id="PF12911">
    <property type="entry name" value="OppC_N"/>
    <property type="match status" value="1"/>
</dbReference>
<comment type="subcellular location">
    <subcellularLocation>
        <location evidence="1 9">Cell membrane</location>
        <topology evidence="1 9">Multi-pass membrane protein</topology>
    </subcellularLocation>
</comment>
<feature type="domain" description="ABC transmembrane type-1" evidence="10">
    <location>
        <begin position="83"/>
        <end position="272"/>
    </location>
</feature>
<dbReference type="InterPro" id="IPR035906">
    <property type="entry name" value="MetI-like_sf"/>
</dbReference>
<keyword evidence="5" id="KW-0571">Peptide transport</keyword>
<dbReference type="InterPro" id="IPR000515">
    <property type="entry name" value="MetI-like"/>
</dbReference>
<dbReference type="Gene3D" id="1.10.3720.10">
    <property type="entry name" value="MetI-like"/>
    <property type="match status" value="1"/>
</dbReference>
<evidence type="ECO:0000256" key="5">
    <source>
        <dbReference type="ARBA" id="ARBA00022856"/>
    </source>
</evidence>
<keyword evidence="12" id="KW-1185">Reference proteome</keyword>
<reference evidence="12" key="1">
    <citation type="submission" date="2023-08" db="EMBL/GenBank/DDBJ databases">
        <title>Rhodospirillaceae gen. nov., a novel taxon isolated from the Yangtze River Yuezi River estuary sludge.</title>
        <authorList>
            <person name="Ruan L."/>
        </authorList>
    </citation>
    <scope>NUCLEOTIDE SEQUENCE [LARGE SCALE GENOMIC DNA]</scope>
    <source>
        <strain evidence="12">R-7</strain>
    </source>
</reference>
<keyword evidence="3" id="KW-1003">Cell membrane</keyword>
<feature type="transmembrane region" description="Helical" evidence="9">
    <location>
        <begin position="21"/>
        <end position="44"/>
    </location>
</feature>
<name>A0ABU0YG44_9PROT</name>
<organism evidence="11 12">
    <name type="scientific">Dongia sedimenti</name>
    <dbReference type="NCBI Taxonomy" id="3064282"/>
    <lineage>
        <taxon>Bacteria</taxon>
        <taxon>Pseudomonadati</taxon>
        <taxon>Pseudomonadota</taxon>
        <taxon>Alphaproteobacteria</taxon>
        <taxon>Rhodospirillales</taxon>
        <taxon>Dongiaceae</taxon>
        <taxon>Dongia</taxon>
    </lineage>
</organism>
<evidence type="ECO:0000313" key="11">
    <source>
        <dbReference type="EMBL" id="MDQ7246162.1"/>
    </source>
</evidence>
<protein>
    <submittedName>
        <fullName evidence="11">ABC transporter permease</fullName>
    </submittedName>
</protein>
<evidence type="ECO:0000256" key="7">
    <source>
        <dbReference type="ARBA" id="ARBA00022989"/>
    </source>
</evidence>
<gene>
    <name evidence="11" type="ORF">Q8A70_00730</name>
</gene>
<dbReference type="InterPro" id="IPR025966">
    <property type="entry name" value="OppC_N"/>
</dbReference>
<proteinExistence type="inferred from homology"/>
<dbReference type="PROSITE" id="PS50928">
    <property type="entry name" value="ABC_TM1"/>
    <property type="match status" value="1"/>
</dbReference>
<dbReference type="RefSeq" id="WP_379953534.1">
    <property type="nucleotide sequence ID" value="NZ_JAUYVI010000001.1"/>
</dbReference>
<feature type="transmembrane region" description="Helical" evidence="9">
    <location>
        <begin position="87"/>
        <end position="110"/>
    </location>
</feature>
<accession>A0ABU0YG44</accession>
<keyword evidence="6" id="KW-0653">Protein transport</keyword>
<evidence type="ECO:0000256" key="8">
    <source>
        <dbReference type="ARBA" id="ARBA00023136"/>
    </source>
</evidence>
<dbReference type="EMBL" id="JAUYVI010000001">
    <property type="protein sequence ID" value="MDQ7246162.1"/>
    <property type="molecule type" value="Genomic_DNA"/>
</dbReference>
<dbReference type="Proteomes" id="UP001230156">
    <property type="component" value="Unassembled WGS sequence"/>
</dbReference>
<dbReference type="InterPro" id="IPR050366">
    <property type="entry name" value="BP-dependent_transpt_permease"/>
</dbReference>
<evidence type="ECO:0000256" key="3">
    <source>
        <dbReference type="ARBA" id="ARBA00022475"/>
    </source>
</evidence>
<evidence type="ECO:0000256" key="2">
    <source>
        <dbReference type="ARBA" id="ARBA00022448"/>
    </source>
</evidence>
<keyword evidence="8 9" id="KW-0472">Membrane</keyword>
<sequence>MIAAGVPALRFGRMPRWAGPLPLTVGIAVIAVWIVLALGAPWLAPYDPFLQDLAVRLQPPGALHPFGTDNFGRDILSRVIWSARVDLTMGVIGVAFPFLIGTGIGAVAGYFGGAVDLIFMRILDMVLAFPFLVLVLAILAILGPGLTSFYIALALVGWVSYARLIRAQVLVVKGSDFVIAARSLGYSHLRIMFRHVLPNSIVASIVFAMSDIVLVVLSGSAISYLGLGVQPPTAEWGVMIAEGQSYISTAWWITTFPGVAIVLMAFGFSMLADGLGEKLGLDG</sequence>
<evidence type="ECO:0000256" key="9">
    <source>
        <dbReference type="RuleBase" id="RU363032"/>
    </source>
</evidence>
<comment type="similarity">
    <text evidence="9">Belongs to the binding-protein-dependent transport system permease family.</text>
</comment>
<dbReference type="PANTHER" id="PTHR43386:SF1">
    <property type="entry name" value="D,D-DIPEPTIDE TRANSPORT SYSTEM PERMEASE PROTEIN DDPC-RELATED"/>
    <property type="match status" value="1"/>
</dbReference>
<evidence type="ECO:0000256" key="6">
    <source>
        <dbReference type="ARBA" id="ARBA00022927"/>
    </source>
</evidence>
<dbReference type="PANTHER" id="PTHR43386">
    <property type="entry name" value="OLIGOPEPTIDE TRANSPORT SYSTEM PERMEASE PROTEIN APPC"/>
    <property type="match status" value="1"/>
</dbReference>
<evidence type="ECO:0000313" key="12">
    <source>
        <dbReference type="Proteomes" id="UP001230156"/>
    </source>
</evidence>
<dbReference type="CDD" id="cd06261">
    <property type="entry name" value="TM_PBP2"/>
    <property type="match status" value="1"/>
</dbReference>
<feature type="transmembrane region" description="Helical" evidence="9">
    <location>
        <begin position="249"/>
        <end position="271"/>
    </location>
</feature>
<evidence type="ECO:0000259" key="10">
    <source>
        <dbReference type="PROSITE" id="PS50928"/>
    </source>
</evidence>
<dbReference type="SUPFAM" id="SSF161098">
    <property type="entry name" value="MetI-like"/>
    <property type="match status" value="1"/>
</dbReference>
<dbReference type="Pfam" id="PF00528">
    <property type="entry name" value="BPD_transp_1"/>
    <property type="match status" value="1"/>
</dbReference>
<feature type="transmembrane region" description="Helical" evidence="9">
    <location>
        <begin position="148"/>
        <end position="165"/>
    </location>
</feature>
<keyword evidence="2 9" id="KW-0813">Transport</keyword>
<comment type="caution">
    <text evidence="11">The sequence shown here is derived from an EMBL/GenBank/DDBJ whole genome shotgun (WGS) entry which is preliminary data.</text>
</comment>
<feature type="transmembrane region" description="Helical" evidence="9">
    <location>
        <begin position="122"/>
        <end position="142"/>
    </location>
</feature>
<keyword evidence="4 9" id="KW-0812">Transmembrane</keyword>
<keyword evidence="7 9" id="KW-1133">Transmembrane helix</keyword>
<evidence type="ECO:0000256" key="4">
    <source>
        <dbReference type="ARBA" id="ARBA00022692"/>
    </source>
</evidence>
<feature type="transmembrane region" description="Helical" evidence="9">
    <location>
        <begin position="201"/>
        <end position="229"/>
    </location>
</feature>